<keyword evidence="2" id="KW-0489">Methyltransferase</keyword>
<dbReference type="OrthoDB" id="3763870at2"/>
<dbReference type="Pfam" id="PF08241">
    <property type="entry name" value="Methyltransf_11"/>
    <property type="match status" value="1"/>
</dbReference>
<protein>
    <submittedName>
        <fullName evidence="2">Class I SAM-dependent methyltransferase</fullName>
    </submittedName>
</protein>
<dbReference type="PANTHER" id="PTHR43861">
    <property type="entry name" value="TRANS-ACONITATE 2-METHYLTRANSFERASE-RELATED"/>
    <property type="match status" value="1"/>
</dbReference>
<accession>A0A428ZK76</accession>
<dbReference type="InterPro" id="IPR013216">
    <property type="entry name" value="Methyltransf_11"/>
</dbReference>
<dbReference type="GO" id="GO:0032259">
    <property type="term" value="P:methylation"/>
    <property type="evidence" value="ECO:0007669"/>
    <property type="project" value="UniProtKB-KW"/>
</dbReference>
<dbReference type="SUPFAM" id="SSF53335">
    <property type="entry name" value="S-adenosyl-L-methionine-dependent methyltransferases"/>
    <property type="match status" value="1"/>
</dbReference>
<keyword evidence="2" id="KW-0808">Transferase</keyword>
<evidence type="ECO:0000313" key="3">
    <source>
        <dbReference type="Proteomes" id="UP000287547"/>
    </source>
</evidence>
<evidence type="ECO:0000313" key="2">
    <source>
        <dbReference type="EMBL" id="RSM88465.1"/>
    </source>
</evidence>
<dbReference type="Gene3D" id="3.40.50.150">
    <property type="entry name" value="Vaccinia Virus protein VP39"/>
    <property type="match status" value="1"/>
</dbReference>
<gene>
    <name evidence="2" type="ORF">DMH04_07385</name>
</gene>
<sequence>MTDPWSEVAETWAELWGGFAGPAQRKVAEVTGIGPGTRVLDIGCGSGEFLAYVHELGGQAAGVDSSPQMVALAKKRAPHAEVKVGDVDQPWTGGEFDVVTAFNVLQFVDDPVKTVDEFMGTQIALAGWAERATNDFNAIDDALSDEPGEDSEDSEFRKPGGFEAVLREAKLEVTASGIVEVVWEAPDDDTLIRGILLGEDEHNAPTVLAAAKPFQTADGGYRLVNHFRYAVAAR</sequence>
<dbReference type="InterPro" id="IPR029063">
    <property type="entry name" value="SAM-dependent_MTases_sf"/>
</dbReference>
<dbReference type="Proteomes" id="UP000287547">
    <property type="component" value="Unassembled WGS sequence"/>
</dbReference>
<organism evidence="2 3">
    <name type="scientific">Kibdelosporangium aridum</name>
    <dbReference type="NCBI Taxonomy" id="2030"/>
    <lineage>
        <taxon>Bacteria</taxon>
        <taxon>Bacillati</taxon>
        <taxon>Actinomycetota</taxon>
        <taxon>Actinomycetes</taxon>
        <taxon>Pseudonocardiales</taxon>
        <taxon>Pseudonocardiaceae</taxon>
        <taxon>Kibdelosporangium</taxon>
    </lineage>
</organism>
<dbReference type="CDD" id="cd02440">
    <property type="entry name" value="AdoMet_MTases"/>
    <property type="match status" value="1"/>
</dbReference>
<dbReference type="AlphaFoldDB" id="A0A428ZK76"/>
<dbReference type="RefSeq" id="WP_037261128.1">
    <property type="nucleotide sequence ID" value="NZ_QHKI01000004.1"/>
</dbReference>
<dbReference type="EMBL" id="QHKI01000004">
    <property type="protein sequence ID" value="RSM88465.1"/>
    <property type="molecule type" value="Genomic_DNA"/>
</dbReference>
<feature type="domain" description="Methyltransferase type 11" evidence="1">
    <location>
        <begin position="40"/>
        <end position="118"/>
    </location>
</feature>
<evidence type="ECO:0000259" key="1">
    <source>
        <dbReference type="Pfam" id="PF08241"/>
    </source>
</evidence>
<reference evidence="2 3" key="1">
    <citation type="submission" date="2018-05" db="EMBL/GenBank/DDBJ databases">
        <title>Evolution of GPA BGCs.</title>
        <authorList>
            <person name="Waglechner N."/>
            <person name="Wright G.D."/>
        </authorList>
    </citation>
    <scope>NUCLEOTIDE SEQUENCE [LARGE SCALE GENOMIC DNA]</scope>
    <source>
        <strain evidence="2 3">A82846</strain>
    </source>
</reference>
<dbReference type="GO" id="GO:0008757">
    <property type="term" value="F:S-adenosylmethionine-dependent methyltransferase activity"/>
    <property type="evidence" value="ECO:0007669"/>
    <property type="project" value="InterPro"/>
</dbReference>
<comment type="caution">
    <text evidence="2">The sequence shown here is derived from an EMBL/GenBank/DDBJ whole genome shotgun (WGS) entry which is preliminary data.</text>
</comment>
<name>A0A428ZK76_KIBAR</name>
<proteinExistence type="predicted"/>